<dbReference type="STRING" id="176090.SSIN_1991"/>
<feature type="transmembrane region" description="Helical" evidence="1">
    <location>
        <begin position="159"/>
        <end position="177"/>
    </location>
</feature>
<feature type="transmembrane region" description="Helical" evidence="1">
    <location>
        <begin position="12"/>
        <end position="43"/>
    </location>
</feature>
<organism evidence="2 3">
    <name type="scientific">Streptococcus sinensis</name>
    <dbReference type="NCBI Taxonomy" id="176090"/>
    <lineage>
        <taxon>Bacteria</taxon>
        <taxon>Bacillati</taxon>
        <taxon>Bacillota</taxon>
        <taxon>Bacilli</taxon>
        <taxon>Lactobacillales</taxon>
        <taxon>Streptococcaceae</taxon>
        <taxon>Streptococcus</taxon>
    </lineage>
</organism>
<keyword evidence="1" id="KW-1133">Transmembrane helix</keyword>
<feature type="transmembrane region" description="Helical" evidence="1">
    <location>
        <begin position="49"/>
        <end position="69"/>
    </location>
</feature>
<evidence type="ECO:0000313" key="3">
    <source>
        <dbReference type="Proteomes" id="UP000030019"/>
    </source>
</evidence>
<evidence type="ECO:0000256" key="1">
    <source>
        <dbReference type="SAM" id="Phobius"/>
    </source>
</evidence>
<keyword evidence="1" id="KW-0472">Membrane</keyword>
<feature type="transmembrane region" description="Helical" evidence="1">
    <location>
        <begin position="127"/>
        <end position="147"/>
    </location>
</feature>
<comment type="caution">
    <text evidence="2">The sequence shown here is derived from an EMBL/GenBank/DDBJ whole genome shotgun (WGS) entry which is preliminary data.</text>
</comment>
<dbReference type="Proteomes" id="UP000030019">
    <property type="component" value="Unassembled WGS sequence"/>
</dbReference>
<feature type="transmembrane region" description="Helical" evidence="1">
    <location>
        <begin position="89"/>
        <end position="107"/>
    </location>
</feature>
<feature type="transmembrane region" description="Helical" evidence="1">
    <location>
        <begin position="183"/>
        <end position="202"/>
    </location>
</feature>
<gene>
    <name evidence="2" type="ORF">SSIN_1991</name>
</gene>
<accession>A0A0A0DE97</accession>
<keyword evidence="3" id="KW-1185">Reference proteome</keyword>
<protein>
    <recommendedName>
        <fullName evidence="4">CPBP family intramembrane metalloprotease</fullName>
    </recommendedName>
</protein>
<reference evidence="2 3" key="1">
    <citation type="submission" date="2014-06" db="EMBL/GenBank/DDBJ databases">
        <authorList>
            <person name="Teng J.L."/>
            <person name="Huang Y."/>
            <person name="Tse H."/>
            <person name="Lau S.K."/>
            <person name="Woo P.C."/>
        </authorList>
    </citation>
    <scope>NUCLEOTIDE SEQUENCE [LARGE SCALE GENOMIC DNA]</scope>
    <source>
        <strain evidence="2 3">HKU4</strain>
    </source>
</reference>
<name>A0A0A0DE97_9STRE</name>
<keyword evidence="1" id="KW-0812">Transmembrane</keyword>
<dbReference type="AlphaFoldDB" id="A0A0A0DE97"/>
<dbReference type="PATRIC" id="fig|176090.4.peg.1936"/>
<evidence type="ECO:0000313" key="2">
    <source>
        <dbReference type="EMBL" id="KGM36218.1"/>
    </source>
</evidence>
<dbReference type="EMBL" id="JPEN01000115">
    <property type="protein sequence ID" value="KGM36218.1"/>
    <property type="molecule type" value="Genomic_DNA"/>
</dbReference>
<dbReference type="RefSeq" id="WP_037618505.1">
    <property type="nucleotide sequence ID" value="NZ_JPEN01000115.1"/>
</dbReference>
<proteinExistence type="predicted"/>
<evidence type="ECO:0008006" key="4">
    <source>
        <dbReference type="Google" id="ProtNLM"/>
    </source>
</evidence>
<sequence length="219" mass="25099">MEKSKNIMGFDFLWLALYTIAAFLFELLLVTVEGFLGISIYHATKFQMIAHWIVTSLGWLGLGFAIIALAKKQTGFDLLKTEKKTVSVWQWLAVVLSFILITLVQYWDWKGFKILLEFQHLGWLKFLFQYIYYAAESFLISLVLVFGQKAFETWFKNDKIPYGGILLGLTWGLMHILSKGSVLTGVLTCLAGFLFGSVYLLVNKDYKKTLVIVTCLFML</sequence>